<dbReference type="GO" id="GO:0032956">
    <property type="term" value="P:regulation of actin cytoskeleton organization"/>
    <property type="evidence" value="ECO:0007669"/>
    <property type="project" value="TreeGrafter"/>
</dbReference>
<organism evidence="3 4">
    <name type="scientific">Nyssa sinensis</name>
    <dbReference type="NCBI Taxonomy" id="561372"/>
    <lineage>
        <taxon>Eukaryota</taxon>
        <taxon>Viridiplantae</taxon>
        <taxon>Streptophyta</taxon>
        <taxon>Embryophyta</taxon>
        <taxon>Tracheophyta</taxon>
        <taxon>Spermatophyta</taxon>
        <taxon>Magnoliopsida</taxon>
        <taxon>eudicotyledons</taxon>
        <taxon>Gunneridae</taxon>
        <taxon>Pentapetalae</taxon>
        <taxon>asterids</taxon>
        <taxon>Cornales</taxon>
        <taxon>Nyssaceae</taxon>
        <taxon>Nyssa</taxon>
    </lineage>
</organism>
<dbReference type="GO" id="GO:0031929">
    <property type="term" value="P:TOR signaling"/>
    <property type="evidence" value="ECO:0007669"/>
    <property type="project" value="UniProtKB-UniRule"/>
</dbReference>
<dbReference type="InterPro" id="IPR037588">
    <property type="entry name" value="MLST8"/>
</dbReference>
<comment type="subunit">
    <text evidence="2">The target of rapamycin complex 1 (TORC1) is composed of at least RAPTOR, LST8 and TOR.</text>
</comment>
<keyword evidence="2" id="KW-0967">Endosome</keyword>
<dbReference type="SUPFAM" id="SSF50978">
    <property type="entry name" value="WD40 repeat-like"/>
    <property type="match status" value="1"/>
</dbReference>
<keyword evidence="2" id="KW-0677">Repeat</keyword>
<dbReference type="GO" id="GO:0031931">
    <property type="term" value="C:TORC1 complex"/>
    <property type="evidence" value="ECO:0007669"/>
    <property type="project" value="UniProtKB-UniRule"/>
</dbReference>
<dbReference type="PANTHER" id="PTHR19842:SF0">
    <property type="entry name" value="TARGET OF RAPAMYCIN COMPLEX SUBUNIT LST8"/>
    <property type="match status" value="1"/>
</dbReference>
<dbReference type="Proteomes" id="UP000325577">
    <property type="component" value="Linkage Group LG18"/>
</dbReference>
<evidence type="ECO:0000313" key="4">
    <source>
        <dbReference type="Proteomes" id="UP000325577"/>
    </source>
</evidence>
<evidence type="ECO:0000256" key="2">
    <source>
        <dbReference type="RuleBase" id="RU369068"/>
    </source>
</evidence>
<evidence type="ECO:0000313" key="3">
    <source>
        <dbReference type="EMBL" id="KAA8534267.1"/>
    </source>
</evidence>
<dbReference type="InterPro" id="IPR001680">
    <property type="entry name" value="WD40_rpt"/>
</dbReference>
<keyword evidence="4" id="KW-1185">Reference proteome</keyword>
<dbReference type="GO" id="GO:0005768">
    <property type="term" value="C:endosome"/>
    <property type="evidence" value="ECO:0007669"/>
    <property type="project" value="UniProtKB-SubCell"/>
</dbReference>
<protein>
    <recommendedName>
        <fullName evidence="2">Target of rapamycin complex subunit LST8</fullName>
        <shortName evidence="2">TORC subunit LST8</shortName>
    </recommendedName>
    <alternativeName>
        <fullName evidence="2">Lethal with SEC13 protein 8 homolog</fullName>
    </alternativeName>
</protein>
<dbReference type="AlphaFoldDB" id="A0A5J5AXV2"/>
<dbReference type="Pfam" id="PF00400">
    <property type="entry name" value="WD40"/>
    <property type="match status" value="1"/>
</dbReference>
<keyword evidence="2" id="KW-0853">WD repeat</keyword>
<dbReference type="EMBL" id="CM018041">
    <property type="protein sequence ID" value="KAA8534267.1"/>
    <property type="molecule type" value="Genomic_DNA"/>
</dbReference>
<comment type="similarity">
    <text evidence="1 2">Belongs to the WD repeat LST8 family.</text>
</comment>
<sequence>MSILSLGNENGDVGLFNFTTRTITRENYANNVVKCLKFSTDGAKLFAAIGNMVYEVETEDLHKVTRVYKAPSVITDFSVHWEGGHKLLYTCSDRLIQLWDARNIQPYRTFTHGFKLNCIDILSQEHVLVTGDSRGSVQSWNVRTMSPTYEYDYV</sequence>
<proteinExistence type="inferred from homology"/>
<reference evidence="3 4" key="1">
    <citation type="submission" date="2019-09" db="EMBL/GenBank/DDBJ databases">
        <title>A chromosome-level genome assembly of the Chinese tupelo Nyssa sinensis.</title>
        <authorList>
            <person name="Yang X."/>
            <person name="Kang M."/>
            <person name="Yang Y."/>
            <person name="Xiong H."/>
            <person name="Wang M."/>
            <person name="Zhang Z."/>
            <person name="Wang Z."/>
            <person name="Wu H."/>
            <person name="Ma T."/>
            <person name="Liu J."/>
            <person name="Xi Z."/>
        </authorList>
    </citation>
    <scope>NUCLEOTIDE SEQUENCE [LARGE SCALE GENOMIC DNA]</scope>
    <source>
        <strain evidence="3">J267</strain>
        <tissue evidence="3">Leaf</tissue>
    </source>
</reference>
<comment type="subcellular location">
    <subcellularLocation>
        <location evidence="2">Endosome</location>
    </subcellularLocation>
</comment>
<dbReference type="PANTHER" id="PTHR19842">
    <property type="entry name" value="G BETA-LIKE PROTEIN GBL"/>
    <property type="match status" value="1"/>
</dbReference>
<dbReference type="SMART" id="SM00320">
    <property type="entry name" value="WD40"/>
    <property type="match status" value="2"/>
</dbReference>
<accession>A0A5J5AXV2</accession>
<dbReference type="GO" id="GO:0031932">
    <property type="term" value="C:TORC2 complex"/>
    <property type="evidence" value="ECO:0007669"/>
    <property type="project" value="InterPro"/>
</dbReference>
<dbReference type="InterPro" id="IPR015943">
    <property type="entry name" value="WD40/YVTN_repeat-like_dom_sf"/>
</dbReference>
<evidence type="ECO:0000256" key="1">
    <source>
        <dbReference type="ARBA" id="ARBA00009890"/>
    </source>
</evidence>
<dbReference type="Gene3D" id="2.130.10.10">
    <property type="entry name" value="YVTN repeat-like/Quinoprotein amine dehydrogenase"/>
    <property type="match status" value="1"/>
</dbReference>
<gene>
    <name evidence="3" type="ORF">F0562_031784</name>
</gene>
<dbReference type="InterPro" id="IPR036322">
    <property type="entry name" value="WD40_repeat_dom_sf"/>
</dbReference>
<comment type="function">
    <text evidence="2">Component of TORC1 complex, which is an essential cell growth regulator that controls plant development. Acts by activating transcription, protein synthesis and ribosome biogenesis, and inhibiting mRNA degradation and autophagy.</text>
</comment>
<name>A0A5J5AXV2_9ASTE</name>